<reference evidence="2 3" key="1">
    <citation type="submission" date="2020-05" db="EMBL/GenBank/DDBJ databases">
        <title>Erythrobacter mangrovi sp. nov., isolated from rhizosphere soil of mangrove plant (Kandelia candel).</title>
        <authorList>
            <person name="Ye Y.H."/>
        </authorList>
    </citation>
    <scope>NUCLEOTIDE SEQUENCE [LARGE SCALE GENOMIC DNA]</scope>
    <source>
        <strain evidence="2 3">EB310</strain>
    </source>
</reference>
<dbReference type="KEGG" id="emv:HQR01_04150"/>
<keyword evidence="1" id="KW-0732">Signal</keyword>
<dbReference type="RefSeq" id="WP_188115108.1">
    <property type="nucleotide sequence ID" value="NZ_CP053921.1"/>
</dbReference>
<feature type="chain" id="PRO_5029006928" evidence="1">
    <location>
        <begin position="23"/>
        <end position="184"/>
    </location>
</feature>
<sequence>MAKSVSYVAAVLLWSAAGPVWAQQAPVTEAEPDAEDVVSTPLTDLNLKKGEIPELLQHAVDQPYDLNGLSGCRALIAEVGRLDALLGDDYDLSAGSKGRLTAGDVGKFAVGSLIPFRSLIREVSGASSEQRKLQNAIRAGMARRGFLKGVGHARGCAWPARPANEADVRRIEAERAAAERREDD</sequence>
<keyword evidence="3" id="KW-1185">Reference proteome</keyword>
<dbReference type="Proteomes" id="UP000504693">
    <property type="component" value="Chromosome"/>
</dbReference>
<organism evidence="2 3">
    <name type="scientific">Erythrobacter mangrovi</name>
    <dbReference type="NCBI Taxonomy" id="2739433"/>
    <lineage>
        <taxon>Bacteria</taxon>
        <taxon>Pseudomonadati</taxon>
        <taxon>Pseudomonadota</taxon>
        <taxon>Alphaproteobacteria</taxon>
        <taxon>Sphingomonadales</taxon>
        <taxon>Erythrobacteraceae</taxon>
        <taxon>Erythrobacter/Porphyrobacter group</taxon>
        <taxon>Erythrobacter</taxon>
    </lineage>
</organism>
<dbReference type="EMBL" id="CP053921">
    <property type="protein sequence ID" value="QKG70626.1"/>
    <property type="molecule type" value="Genomic_DNA"/>
</dbReference>
<accession>A0A7D4BA62</accession>
<evidence type="ECO:0000313" key="2">
    <source>
        <dbReference type="EMBL" id="QKG70626.1"/>
    </source>
</evidence>
<dbReference type="AlphaFoldDB" id="A0A7D4BA62"/>
<gene>
    <name evidence="2" type="ORF">HQR01_04150</name>
</gene>
<proteinExistence type="predicted"/>
<name>A0A7D4BA62_9SPHN</name>
<feature type="signal peptide" evidence="1">
    <location>
        <begin position="1"/>
        <end position="22"/>
    </location>
</feature>
<evidence type="ECO:0000313" key="3">
    <source>
        <dbReference type="Proteomes" id="UP000504693"/>
    </source>
</evidence>
<protein>
    <submittedName>
        <fullName evidence="2">Uncharacterized protein</fullName>
    </submittedName>
</protein>
<evidence type="ECO:0000256" key="1">
    <source>
        <dbReference type="SAM" id="SignalP"/>
    </source>
</evidence>